<evidence type="ECO:0000256" key="3">
    <source>
        <dbReference type="ARBA" id="ARBA00022692"/>
    </source>
</evidence>
<dbReference type="AlphaFoldDB" id="A0A9Q1BEV3"/>
<evidence type="ECO:0000256" key="6">
    <source>
        <dbReference type="RuleBase" id="RU361218"/>
    </source>
</evidence>
<dbReference type="InterPro" id="IPR000301">
    <property type="entry name" value="Tetraspanin_animals"/>
</dbReference>
<evidence type="ECO:0000256" key="5">
    <source>
        <dbReference type="ARBA" id="ARBA00023136"/>
    </source>
</evidence>
<comment type="subcellular location">
    <subcellularLocation>
        <location evidence="1 6">Membrane</location>
        <topology evidence="1 6">Multi-pass membrane protein</topology>
    </subcellularLocation>
</comment>
<dbReference type="InterPro" id="IPR008952">
    <property type="entry name" value="Tetraspanin_EC2_sf"/>
</dbReference>
<dbReference type="Pfam" id="PF00335">
    <property type="entry name" value="Tetraspanin"/>
    <property type="match status" value="1"/>
</dbReference>
<dbReference type="PANTHER" id="PTHR19282">
    <property type="entry name" value="TETRASPANIN"/>
    <property type="match status" value="1"/>
</dbReference>
<name>A0A9Q1BEV3_HOLLE</name>
<sequence length="281" mass="30352">MASCSGVARFVLVLLNLLLFLIGVCIIAAGILTIYLRDFIDIDLLRQSDDLRIIFDATYLVIAAWVCVGLGVFIVLISLCGCLGSACMNKVLLGIYIFVVLQVVLVQVGIGLVIVLSPAWFTDAVSVQLDDYIAQSPDDPFQGEDTSAETIGWNFLQFAVGCCGVNGISDYIDAGATSAYYRSCCKVQDRSEAALLSLDLSVEESMKEYNFTNEGNCLSQAQSQSEDVEKTDINVNGCIDELYSQLFTVGIAGIALVAIQVFIVLIACIVCCTANRDEKPI</sequence>
<gene>
    <name evidence="7" type="ORF">HOLleu_36646</name>
</gene>
<organism evidence="7 8">
    <name type="scientific">Holothuria leucospilota</name>
    <name type="common">Black long sea cucumber</name>
    <name type="synonym">Mertensiothuria leucospilota</name>
    <dbReference type="NCBI Taxonomy" id="206669"/>
    <lineage>
        <taxon>Eukaryota</taxon>
        <taxon>Metazoa</taxon>
        <taxon>Echinodermata</taxon>
        <taxon>Eleutherozoa</taxon>
        <taxon>Echinozoa</taxon>
        <taxon>Holothuroidea</taxon>
        <taxon>Aspidochirotacea</taxon>
        <taxon>Aspidochirotida</taxon>
        <taxon>Holothuriidae</taxon>
        <taxon>Holothuria</taxon>
    </lineage>
</organism>
<reference evidence="7" key="1">
    <citation type="submission" date="2021-10" db="EMBL/GenBank/DDBJ databases">
        <title>Tropical sea cucumber genome reveals ecological adaptation and Cuvierian tubules defense mechanism.</title>
        <authorList>
            <person name="Chen T."/>
        </authorList>
    </citation>
    <scope>NUCLEOTIDE SEQUENCE</scope>
    <source>
        <strain evidence="7">Nanhai2018</strain>
        <tissue evidence="7">Muscle</tissue>
    </source>
</reference>
<keyword evidence="5 6" id="KW-0472">Membrane</keyword>
<accession>A0A9Q1BEV3</accession>
<protein>
    <recommendedName>
        <fullName evidence="6">Tetraspanin</fullName>
    </recommendedName>
</protein>
<dbReference type="PANTHER" id="PTHR19282:SF519">
    <property type="entry name" value="TETRASPANIN"/>
    <property type="match status" value="1"/>
</dbReference>
<comment type="caution">
    <text evidence="7">The sequence shown here is derived from an EMBL/GenBank/DDBJ whole genome shotgun (WGS) entry which is preliminary data.</text>
</comment>
<keyword evidence="8" id="KW-1185">Reference proteome</keyword>
<feature type="transmembrane region" description="Helical" evidence="6">
    <location>
        <begin position="95"/>
        <end position="121"/>
    </location>
</feature>
<comment type="similarity">
    <text evidence="2 6">Belongs to the tetraspanin (TM4SF) family.</text>
</comment>
<dbReference type="GO" id="GO:0005886">
    <property type="term" value="C:plasma membrane"/>
    <property type="evidence" value="ECO:0007669"/>
    <property type="project" value="TreeGrafter"/>
</dbReference>
<evidence type="ECO:0000313" key="7">
    <source>
        <dbReference type="EMBL" id="KAJ8024035.1"/>
    </source>
</evidence>
<feature type="transmembrane region" description="Helical" evidence="6">
    <location>
        <begin position="251"/>
        <end position="274"/>
    </location>
</feature>
<feature type="transmembrane region" description="Helical" evidence="6">
    <location>
        <begin position="12"/>
        <end position="37"/>
    </location>
</feature>
<evidence type="ECO:0000256" key="4">
    <source>
        <dbReference type="ARBA" id="ARBA00022989"/>
    </source>
</evidence>
<dbReference type="OrthoDB" id="438211at2759"/>
<dbReference type="PRINTS" id="PR00259">
    <property type="entry name" value="TMFOUR"/>
</dbReference>
<evidence type="ECO:0000256" key="1">
    <source>
        <dbReference type="ARBA" id="ARBA00004141"/>
    </source>
</evidence>
<evidence type="ECO:0000256" key="2">
    <source>
        <dbReference type="ARBA" id="ARBA00006840"/>
    </source>
</evidence>
<dbReference type="PIRSF" id="PIRSF002419">
    <property type="entry name" value="Tetraspanin"/>
    <property type="match status" value="1"/>
</dbReference>
<dbReference type="EMBL" id="JAIZAY010000019">
    <property type="protein sequence ID" value="KAJ8024035.1"/>
    <property type="molecule type" value="Genomic_DNA"/>
</dbReference>
<proteinExistence type="inferred from homology"/>
<keyword evidence="3 6" id="KW-0812">Transmembrane</keyword>
<dbReference type="Gene3D" id="1.10.1450.10">
    <property type="entry name" value="Tetraspanin"/>
    <property type="match status" value="1"/>
</dbReference>
<evidence type="ECO:0000313" key="8">
    <source>
        <dbReference type="Proteomes" id="UP001152320"/>
    </source>
</evidence>
<dbReference type="Proteomes" id="UP001152320">
    <property type="component" value="Chromosome 19"/>
</dbReference>
<feature type="transmembrane region" description="Helical" evidence="6">
    <location>
        <begin position="57"/>
        <end position="83"/>
    </location>
</feature>
<dbReference type="SUPFAM" id="SSF48652">
    <property type="entry name" value="Tetraspanin"/>
    <property type="match status" value="1"/>
</dbReference>
<dbReference type="InterPro" id="IPR018499">
    <property type="entry name" value="Tetraspanin/Peripherin"/>
</dbReference>
<keyword evidence="4 6" id="KW-1133">Transmembrane helix</keyword>